<name>A0A6H9WRW7_9MICO</name>
<feature type="transmembrane region" description="Helical" evidence="8">
    <location>
        <begin position="386"/>
        <end position="410"/>
    </location>
</feature>
<dbReference type="GO" id="GO:0005886">
    <property type="term" value="C:plasma membrane"/>
    <property type="evidence" value="ECO:0007669"/>
    <property type="project" value="UniProtKB-SubCell"/>
</dbReference>
<dbReference type="Pfam" id="PF12821">
    <property type="entry name" value="ThrE_2"/>
    <property type="match status" value="1"/>
</dbReference>
<comment type="similarity">
    <text evidence="6">Belongs to the ThrE exporter (TC 2.A.79) family.</text>
</comment>
<proteinExistence type="inferred from homology"/>
<keyword evidence="12" id="KW-1185">Reference proteome</keyword>
<evidence type="ECO:0000256" key="7">
    <source>
        <dbReference type="SAM" id="MobiDB-lite"/>
    </source>
</evidence>
<feature type="transmembrane region" description="Helical" evidence="8">
    <location>
        <begin position="205"/>
        <end position="226"/>
    </location>
</feature>
<feature type="transmembrane region" description="Helical" evidence="8">
    <location>
        <begin position="333"/>
        <end position="354"/>
    </location>
</feature>
<protein>
    <submittedName>
        <fullName evidence="11">Threonine/serine exporter family protein</fullName>
    </submittedName>
</protein>
<evidence type="ECO:0000259" key="10">
    <source>
        <dbReference type="Pfam" id="PF12821"/>
    </source>
</evidence>
<accession>A0A6H9WRW7</accession>
<dbReference type="Proteomes" id="UP000431744">
    <property type="component" value="Unassembled WGS sequence"/>
</dbReference>
<evidence type="ECO:0000256" key="6">
    <source>
        <dbReference type="ARBA" id="ARBA00034125"/>
    </source>
</evidence>
<reference evidence="11 12" key="1">
    <citation type="submission" date="2019-09" db="EMBL/GenBank/DDBJ databases">
        <title>Phylogeny of genus Pseudoclavibacter and closely related genus.</title>
        <authorList>
            <person name="Li Y."/>
        </authorList>
    </citation>
    <scope>NUCLEOTIDE SEQUENCE [LARGE SCALE GENOMIC DNA]</scope>
    <source>
        <strain evidence="11 12">EGI 60007</strain>
    </source>
</reference>
<gene>
    <name evidence="11" type="ORF">F8O04_09320</name>
</gene>
<evidence type="ECO:0000256" key="2">
    <source>
        <dbReference type="ARBA" id="ARBA00022475"/>
    </source>
</evidence>
<sequence>MVRERGRRMIDTLRRAIHTDASERTPTGVLTVIDDAMAVGIMDLAMRVAEVMLSAGASAKEVVLAVLRIARAYGLENVHVDVTYNSVTVSDHRHGDDWPITLMRVVRLAVPDHSKLQALQALVRDVEAGLELGEARTQFHRIRRTPARYRPLVVVLSQALLAVGVGMMFGASWLILAVTFFAALAVALTQLGLARLQVPLFFSQIAGAFVLTAVTVTTAMLARAGIEPFVDVRASIVVSSGIVLMLAGLAVVGAAQDAIDGFSLTAGGRILDLTVQTLGVVLGILVGLELARMFGVGMDPPSESLPFGPLPAQFAGAVLVAIAVAVTNGAGFGVVVVSALLGTVAWAGFAAASATGLEQAPASFVGALIASVIGALMAHRLHVPSVAVTTAAILPLVPGAAVFRGLLGVIESGGDIAQSLDAASSLITAGMVGIALAAGATLGLFVGSPLGRTIDGLRVGRSSAAGANLGGRMPFAPRRGKGRDASPPR</sequence>
<dbReference type="OrthoDB" id="9763957at2"/>
<dbReference type="EMBL" id="WBJY01000001">
    <property type="protein sequence ID" value="KAB1650361.1"/>
    <property type="molecule type" value="Genomic_DNA"/>
</dbReference>
<evidence type="ECO:0000256" key="3">
    <source>
        <dbReference type="ARBA" id="ARBA00022692"/>
    </source>
</evidence>
<feature type="transmembrane region" description="Helical" evidence="8">
    <location>
        <begin position="173"/>
        <end position="193"/>
    </location>
</feature>
<dbReference type="PANTHER" id="PTHR34390">
    <property type="entry name" value="UPF0442 PROTEIN YJJB-RELATED"/>
    <property type="match status" value="1"/>
</dbReference>
<evidence type="ECO:0000256" key="5">
    <source>
        <dbReference type="ARBA" id="ARBA00023136"/>
    </source>
</evidence>
<keyword evidence="5 8" id="KW-0472">Membrane</keyword>
<feature type="transmembrane region" description="Helical" evidence="8">
    <location>
        <begin position="360"/>
        <end position="379"/>
    </location>
</feature>
<keyword evidence="4 8" id="KW-1133">Transmembrane helix</keyword>
<evidence type="ECO:0000256" key="4">
    <source>
        <dbReference type="ARBA" id="ARBA00022989"/>
    </source>
</evidence>
<evidence type="ECO:0000313" key="11">
    <source>
        <dbReference type="EMBL" id="KAB1650361.1"/>
    </source>
</evidence>
<feature type="transmembrane region" description="Helical" evidence="8">
    <location>
        <begin position="307"/>
        <end position="326"/>
    </location>
</feature>
<feature type="domain" description="Threonine/Serine exporter ThrE" evidence="10">
    <location>
        <begin position="314"/>
        <end position="443"/>
    </location>
</feature>
<comment type="subcellular location">
    <subcellularLocation>
        <location evidence="1">Cell membrane</location>
        <topology evidence="1">Multi-pass membrane protein</topology>
    </subcellularLocation>
</comment>
<dbReference type="GO" id="GO:0015744">
    <property type="term" value="P:succinate transport"/>
    <property type="evidence" value="ECO:0007669"/>
    <property type="project" value="TreeGrafter"/>
</dbReference>
<feature type="region of interest" description="Disordered" evidence="7">
    <location>
        <begin position="468"/>
        <end position="489"/>
    </location>
</feature>
<dbReference type="InterPro" id="IPR010619">
    <property type="entry name" value="ThrE-like_N"/>
</dbReference>
<evidence type="ECO:0000259" key="9">
    <source>
        <dbReference type="Pfam" id="PF06738"/>
    </source>
</evidence>
<dbReference type="InterPro" id="IPR024528">
    <property type="entry name" value="ThrE_2"/>
</dbReference>
<feature type="transmembrane region" description="Helical" evidence="8">
    <location>
        <begin position="422"/>
        <end position="446"/>
    </location>
</feature>
<dbReference type="PANTHER" id="PTHR34390:SF2">
    <property type="entry name" value="SUCCINATE TRANSPORTER SUBUNIT YJJP-RELATED"/>
    <property type="match status" value="1"/>
</dbReference>
<evidence type="ECO:0000256" key="8">
    <source>
        <dbReference type="SAM" id="Phobius"/>
    </source>
</evidence>
<evidence type="ECO:0000313" key="12">
    <source>
        <dbReference type="Proteomes" id="UP000431744"/>
    </source>
</evidence>
<keyword evidence="2" id="KW-1003">Cell membrane</keyword>
<feature type="transmembrane region" description="Helical" evidence="8">
    <location>
        <begin position="232"/>
        <end position="252"/>
    </location>
</feature>
<dbReference type="InterPro" id="IPR050539">
    <property type="entry name" value="ThrE_Dicarb/AminoAcid_Exp"/>
</dbReference>
<dbReference type="AlphaFoldDB" id="A0A6H9WRW7"/>
<dbReference type="GO" id="GO:0022857">
    <property type="term" value="F:transmembrane transporter activity"/>
    <property type="evidence" value="ECO:0007669"/>
    <property type="project" value="InterPro"/>
</dbReference>
<comment type="caution">
    <text evidence="11">The sequence shown here is derived from an EMBL/GenBank/DDBJ whole genome shotgun (WGS) entry which is preliminary data.</text>
</comment>
<dbReference type="Pfam" id="PF06738">
    <property type="entry name" value="ThrE"/>
    <property type="match status" value="1"/>
</dbReference>
<dbReference type="RefSeq" id="WP_158028946.1">
    <property type="nucleotide sequence ID" value="NZ_BMHG01000001.1"/>
</dbReference>
<evidence type="ECO:0000256" key="1">
    <source>
        <dbReference type="ARBA" id="ARBA00004651"/>
    </source>
</evidence>
<feature type="domain" description="Threonine/serine exporter-like N-terminal" evidence="9">
    <location>
        <begin position="43"/>
        <end position="290"/>
    </location>
</feature>
<feature type="transmembrane region" description="Helical" evidence="8">
    <location>
        <begin position="149"/>
        <end position="167"/>
    </location>
</feature>
<organism evidence="11 12">
    <name type="scientific">Pseudoclavibacter endophyticus</name>
    <dbReference type="NCBI Taxonomy" id="1778590"/>
    <lineage>
        <taxon>Bacteria</taxon>
        <taxon>Bacillati</taxon>
        <taxon>Actinomycetota</taxon>
        <taxon>Actinomycetes</taxon>
        <taxon>Micrococcales</taxon>
        <taxon>Microbacteriaceae</taxon>
        <taxon>Pseudoclavibacter</taxon>
    </lineage>
</organism>
<keyword evidence="3 8" id="KW-0812">Transmembrane</keyword>
<feature type="transmembrane region" description="Helical" evidence="8">
    <location>
        <begin position="273"/>
        <end position="295"/>
    </location>
</feature>